<accession>A0ABT7YC71</accession>
<evidence type="ECO:0000313" key="2">
    <source>
        <dbReference type="EMBL" id="MDN3204123.1"/>
    </source>
</evidence>
<gene>
    <name evidence="2" type="ORF">QVH07_08185</name>
</gene>
<keyword evidence="1" id="KW-1133">Transmembrane helix</keyword>
<dbReference type="EMBL" id="JAUEPH010000003">
    <property type="protein sequence ID" value="MDN3204123.1"/>
    <property type="molecule type" value="Genomic_DNA"/>
</dbReference>
<comment type="caution">
    <text evidence="2">The sequence shown here is derived from an EMBL/GenBank/DDBJ whole genome shotgun (WGS) entry which is preliminary data.</text>
</comment>
<evidence type="ECO:0000256" key="1">
    <source>
        <dbReference type="SAM" id="Phobius"/>
    </source>
</evidence>
<dbReference type="RefSeq" id="WP_289999677.1">
    <property type="nucleotide sequence ID" value="NZ_JAUEPH010000003.1"/>
</dbReference>
<keyword evidence="3" id="KW-1185">Reference proteome</keyword>
<feature type="transmembrane region" description="Helical" evidence="1">
    <location>
        <begin position="6"/>
        <end position="26"/>
    </location>
</feature>
<keyword evidence="1" id="KW-0472">Membrane</keyword>
<organism evidence="2 3">
    <name type="scientific">Algoriphagus sediminis</name>
    <dbReference type="NCBI Taxonomy" id="3057113"/>
    <lineage>
        <taxon>Bacteria</taxon>
        <taxon>Pseudomonadati</taxon>
        <taxon>Bacteroidota</taxon>
        <taxon>Cytophagia</taxon>
        <taxon>Cytophagales</taxon>
        <taxon>Cyclobacteriaceae</taxon>
        <taxon>Algoriphagus</taxon>
    </lineage>
</organism>
<keyword evidence="1" id="KW-0812">Transmembrane</keyword>
<protein>
    <submittedName>
        <fullName evidence="2">Uncharacterized protein</fullName>
    </submittedName>
</protein>
<name>A0ABT7YC71_9BACT</name>
<sequence length="175" mass="20393">MVQSVINFKAITVSLFSAIVFCLFFFQNPLTVDEEQIQIIQNIYSEAKEENILLNRHTIKYEPWMDQLWDEENLTAAGIGLCSFNDSNFRQAYNSLQFSLKSLEKKQILQKTIGDKIRVVKKEKNVRFISEAIFIDNYAFSFVRIAGEKSVHIQMKKENGKWAYKCGMPLEFTLN</sequence>
<proteinExistence type="predicted"/>
<reference evidence="2" key="1">
    <citation type="submission" date="2023-06" db="EMBL/GenBank/DDBJ databases">
        <title>Robiginitalea aurantiacus sp. nov. and Algoriphagus sediminis sp. nov., isolated from coastal sediment.</title>
        <authorList>
            <person name="Zhou Z.Y."/>
            <person name="An J."/>
            <person name="Jia Y.W."/>
            <person name="Du Z.J."/>
        </authorList>
    </citation>
    <scope>NUCLEOTIDE SEQUENCE</scope>
    <source>
        <strain evidence="2">C2-7</strain>
    </source>
</reference>
<dbReference type="Proteomes" id="UP001171916">
    <property type="component" value="Unassembled WGS sequence"/>
</dbReference>
<evidence type="ECO:0000313" key="3">
    <source>
        <dbReference type="Proteomes" id="UP001171916"/>
    </source>
</evidence>